<sequence length="480" mass="54961">MFSKYLIIIFAISLPVIIFGQENLPFTNDQYSGINAALVSPTQTFLNPNPWDINLFAEDIFLQNDYVYISQQSFLGLRNTPTRSRNKIKNINGENTANVVDFFNKDFGNYHFSSDILGPSFSKKIHIKDKYFTVGLFSRLRTQTSAINVDNYLKFGNQGIVEPEFYSLKPLQINFMNWGEIGLNVATEIFPYSNYQWIVGANVKYEIGFDALQMNSNSPIELHRTSEITNGVDTKTIYASNYDIEVNLATNYNFDKKRYEYKQKGKGFGLDFGIAVLDPIENSDDYNFKASLNILDLGKVNYEGEKHFFAGNSIKVVNNTNLDNTKFKSPDQYFQLLSKEVYGNENASFRGNDFQMGLPTSIHLNASKNIGEHQYVNANWIQRIPVFENSLKRSNIFSASYSVHKPVLGYGASMSLYEYRSLQFGGYLRFGPLILGSSNVLPLLFNQKKLHSGDFYVALKIYPFWDNEMKRHRRANCNCD</sequence>
<name>A0A0C1FAC4_9FLAO</name>
<keyword evidence="2" id="KW-1185">Reference proteome</keyword>
<proteinExistence type="predicted"/>
<evidence type="ECO:0000313" key="1">
    <source>
        <dbReference type="EMBL" id="KIA88858.1"/>
    </source>
</evidence>
<dbReference type="OrthoDB" id="9805336at2"/>
<reference evidence="1 2" key="1">
    <citation type="submission" date="2014-10" db="EMBL/GenBank/DDBJ databases">
        <title>Kaistella jeonii genome.</title>
        <authorList>
            <person name="Clayton J.T."/>
            <person name="Newman J.D."/>
        </authorList>
    </citation>
    <scope>NUCLEOTIDE SEQUENCE [LARGE SCALE GENOMIC DNA]</scope>
    <source>
        <strain evidence="1 2">DSM 17048</strain>
    </source>
</reference>
<protein>
    <recommendedName>
        <fullName evidence="3">DUF5723 domain-containing protein</fullName>
    </recommendedName>
</protein>
<organism evidence="1 2">
    <name type="scientific">Kaistella jeonii</name>
    <dbReference type="NCBI Taxonomy" id="266749"/>
    <lineage>
        <taxon>Bacteria</taxon>
        <taxon>Pseudomonadati</taxon>
        <taxon>Bacteroidota</taxon>
        <taxon>Flavobacteriia</taxon>
        <taxon>Flavobacteriales</taxon>
        <taxon>Weeksellaceae</taxon>
        <taxon>Chryseobacterium group</taxon>
        <taxon>Kaistella</taxon>
    </lineage>
</organism>
<accession>A0A0C1FAC4</accession>
<evidence type="ECO:0000313" key="2">
    <source>
        <dbReference type="Proteomes" id="UP000031473"/>
    </source>
</evidence>
<dbReference type="EMBL" id="JSYL01000005">
    <property type="protein sequence ID" value="KIA88858.1"/>
    <property type="molecule type" value="Genomic_DNA"/>
</dbReference>
<dbReference type="AlphaFoldDB" id="A0A0C1FAC4"/>
<gene>
    <name evidence="1" type="ORF">OA86_09425</name>
</gene>
<dbReference type="Proteomes" id="UP000031473">
    <property type="component" value="Unassembled WGS sequence"/>
</dbReference>
<dbReference type="RefSeq" id="WP_039352119.1">
    <property type="nucleotide sequence ID" value="NZ_FOLA01000007.1"/>
</dbReference>
<comment type="caution">
    <text evidence="1">The sequence shown here is derived from an EMBL/GenBank/DDBJ whole genome shotgun (WGS) entry which is preliminary data.</text>
</comment>
<dbReference type="STRING" id="266749.SAMN05421876_10744"/>
<evidence type="ECO:0008006" key="3">
    <source>
        <dbReference type="Google" id="ProtNLM"/>
    </source>
</evidence>